<accession>A0A8X6NU87</accession>
<protein>
    <submittedName>
        <fullName evidence="1">Uncharacterized protein</fullName>
    </submittedName>
</protein>
<keyword evidence="2" id="KW-1185">Reference proteome</keyword>
<organism evidence="1 2">
    <name type="scientific">Nephila pilipes</name>
    <name type="common">Giant wood spider</name>
    <name type="synonym">Nephila maculata</name>
    <dbReference type="NCBI Taxonomy" id="299642"/>
    <lineage>
        <taxon>Eukaryota</taxon>
        <taxon>Metazoa</taxon>
        <taxon>Ecdysozoa</taxon>
        <taxon>Arthropoda</taxon>
        <taxon>Chelicerata</taxon>
        <taxon>Arachnida</taxon>
        <taxon>Araneae</taxon>
        <taxon>Araneomorphae</taxon>
        <taxon>Entelegynae</taxon>
        <taxon>Araneoidea</taxon>
        <taxon>Nephilidae</taxon>
        <taxon>Nephila</taxon>
    </lineage>
</organism>
<comment type="caution">
    <text evidence="1">The sequence shown here is derived from an EMBL/GenBank/DDBJ whole genome shotgun (WGS) entry which is preliminary data.</text>
</comment>
<gene>
    <name evidence="1" type="ORF">NPIL_360701</name>
</gene>
<name>A0A8X6NU87_NEPPI</name>
<dbReference type="Proteomes" id="UP000887013">
    <property type="component" value="Unassembled WGS sequence"/>
</dbReference>
<proteinExistence type="predicted"/>
<reference evidence="1" key="1">
    <citation type="submission" date="2020-08" db="EMBL/GenBank/DDBJ databases">
        <title>Multicomponent nature underlies the extraordinary mechanical properties of spider dragline silk.</title>
        <authorList>
            <person name="Kono N."/>
            <person name="Nakamura H."/>
            <person name="Mori M."/>
            <person name="Yoshida Y."/>
            <person name="Ohtoshi R."/>
            <person name="Malay A.D."/>
            <person name="Moran D.A.P."/>
            <person name="Tomita M."/>
            <person name="Numata K."/>
            <person name="Arakawa K."/>
        </authorList>
    </citation>
    <scope>NUCLEOTIDE SEQUENCE</scope>
</reference>
<evidence type="ECO:0000313" key="1">
    <source>
        <dbReference type="EMBL" id="GFT35513.1"/>
    </source>
</evidence>
<evidence type="ECO:0000313" key="2">
    <source>
        <dbReference type="Proteomes" id="UP000887013"/>
    </source>
</evidence>
<sequence>MSFVMDLTRPSYAWGLFPLLPILRPHETQVGETDDIRETCQLELRLTKGARSSRKRCVVVVAVRYEKDVINPENVCGTLTLSMVALTGISSQETPSILINTHTTFLIQLFTLTPSSTQDDKAKKYSARLVEYLNFLFVRRLLFIVLVGKVSGLAPI</sequence>
<dbReference type="EMBL" id="BMAW01013727">
    <property type="protein sequence ID" value="GFT35513.1"/>
    <property type="molecule type" value="Genomic_DNA"/>
</dbReference>
<dbReference type="AlphaFoldDB" id="A0A8X6NU87"/>